<dbReference type="OrthoDB" id="9815088at2"/>
<gene>
    <name evidence="1" type="ORF">C8D82_1125</name>
</gene>
<comment type="caution">
    <text evidence="1">The sequence shown here is derived from an EMBL/GenBank/DDBJ whole genome shotgun (WGS) entry which is preliminary data.</text>
</comment>
<dbReference type="SUPFAM" id="SSF53328">
    <property type="entry name" value="Formyltransferase"/>
    <property type="match status" value="1"/>
</dbReference>
<evidence type="ECO:0000313" key="2">
    <source>
        <dbReference type="Proteomes" id="UP000245959"/>
    </source>
</evidence>
<dbReference type="Gene3D" id="3.40.50.170">
    <property type="entry name" value="Formyl transferase, N-terminal domain"/>
    <property type="match status" value="1"/>
</dbReference>
<keyword evidence="2" id="KW-1185">Reference proteome</keyword>
<dbReference type="RefSeq" id="WP_116883851.1">
    <property type="nucleotide sequence ID" value="NZ_CABMMC010000082.1"/>
</dbReference>
<proteinExistence type="predicted"/>
<sequence length="295" mass="32183">MQIEQFFSPGGTGGKARIAVFMSGSGTNAEALLEYERRGEPVAFETVLIVTDAPETSRARVLAGRCGLPLAELDIRAFYRERGETAIALTTPRRRRLREEWTEALRALVAPYRIDFAVLAGFVPLCNITRDYPCLNVHPGDLTVEENGRRILAGLHFKPVETAILKGFPALRSSVILAQPFEGKGEAEMDSGPVLGVSAPMAVGLEGCSVEQLAAVAAARRQAPYRDLLREVAAANLERLKFAGDHVVLPRVVDEFAAGRFGRRDGQLCYRKADCSWIPVRTVEYSAGKAEPVTV</sequence>
<keyword evidence="1" id="KW-0808">Transferase</keyword>
<dbReference type="Proteomes" id="UP000245959">
    <property type="component" value="Unassembled WGS sequence"/>
</dbReference>
<protein>
    <submittedName>
        <fullName evidence="1">Folate-dependent phosphoribosylglycinamide formyltransferase PurN</fullName>
    </submittedName>
</protein>
<dbReference type="GO" id="GO:0016740">
    <property type="term" value="F:transferase activity"/>
    <property type="evidence" value="ECO:0007669"/>
    <property type="project" value="UniProtKB-KW"/>
</dbReference>
<reference evidence="1 2" key="1">
    <citation type="submission" date="2018-04" db="EMBL/GenBank/DDBJ databases">
        <title>Genomic Encyclopedia of Type Strains, Phase IV (KMG-IV): sequencing the most valuable type-strain genomes for metagenomic binning, comparative biology and taxonomic classification.</title>
        <authorList>
            <person name="Goeker M."/>
        </authorList>
    </citation>
    <scope>NUCLEOTIDE SEQUENCE [LARGE SCALE GENOMIC DNA]</scope>
    <source>
        <strain evidence="1 2">DSM 14823</strain>
    </source>
</reference>
<dbReference type="EMBL" id="QEKH01000012">
    <property type="protein sequence ID" value="PVY42008.1"/>
    <property type="molecule type" value="Genomic_DNA"/>
</dbReference>
<organism evidence="1 2">
    <name type="scientific">Victivallis vadensis</name>
    <dbReference type="NCBI Taxonomy" id="172901"/>
    <lineage>
        <taxon>Bacteria</taxon>
        <taxon>Pseudomonadati</taxon>
        <taxon>Lentisphaerota</taxon>
        <taxon>Lentisphaeria</taxon>
        <taxon>Victivallales</taxon>
        <taxon>Victivallaceae</taxon>
        <taxon>Victivallis</taxon>
    </lineage>
</organism>
<accession>A0A2U1B021</accession>
<evidence type="ECO:0000313" key="1">
    <source>
        <dbReference type="EMBL" id="PVY42008.1"/>
    </source>
</evidence>
<name>A0A2U1B021_9BACT</name>
<dbReference type="GeneID" id="78295158"/>
<dbReference type="InterPro" id="IPR036477">
    <property type="entry name" value="Formyl_transf_N_sf"/>
</dbReference>
<dbReference type="AlphaFoldDB" id="A0A2U1B021"/>